<dbReference type="InterPro" id="IPR045357">
    <property type="entry name" value="Aminopeptidase_N-like_N"/>
</dbReference>
<keyword evidence="15 22" id="KW-0482">Metalloprotease</keyword>
<dbReference type="FunFam" id="2.60.40.1730:FF:000012">
    <property type="entry name" value="Aminopeptidase N"/>
    <property type="match status" value="1"/>
</dbReference>
<dbReference type="Gene3D" id="2.60.40.1910">
    <property type="match status" value="1"/>
</dbReference>
<dbReference type="InterPro" id="IPR034016">
    <property type="entry name" value="M1_APN-typ"/>
</dbReference>
<evidence type="ECO:0000256" key="18">
    <source>
        <dbReference type="ARBA" id="ARBA00023288"/>
    </source>
</evidence>
<dbReference type="CDD" id="cd09601">
    <property type="entry name" value="M1_APN-Q_like"/>
    <property type="match status" value="1"/>
</dbReference>
<dbReference type="Gene3D" id="1.10.390.10">
    <property type="entry name" value="Neutral Protease Domain 2"/>
    <property type="match status" value="1"/>
</dbReference>
<evidence type="ECO:0000256" key="1">
    <source>
        <dbReference type="ARBA" id="ARBA00004606"/>
    </source>
</evidence>
<dbReference type="PANTHER" id="PTHR11533:SF290">
    <property type="entry name" value="AMINOPEPTIDASE"/>
    <property type="match status" value="1"/>
</dbReference>
<keyword evidence="6" id="KW-0336">GPI-anchor</keyword>
<dbReference type="GO" id="GO:0005737">
    <property type="term" value="C:cytoplasm"/>
    <property type="evidence" value="ECO:0007669"/>
    <property type="project" value="TreeGrafter"/>
</dbReference>
<dbReference type="GO" id="GO:0070006">
    <property type="term" value="F:metalloaminopeptidase activity"/>
    <property type="evidence" value="ECO:0007669"/>
    <property type="project" value="TreeGrafter"/>
</dbReference>
<dbReference type="InterPro" id="IPR042097">
    <property type="entry name" value="Aminopeptidase_N-like_N_sf"/>
</dbReference>
<feature type="binding site" evidence="20">
    <location>
        <position position="353"/>
    </location>
    <ligand>
        <name>Zn(2+)</name>
        <dbReference type="ChEBI" id="CHEBI:29105"/>
        <note>catalytic</note>
    </ligand>
</feature>
<feature type="chain" id="PRO_5024408174" description="Aminopeptidase" evidence="23">
    <location>
        <begin position="31"/>
        <end position="942"/>
    </location>
</feature>
<evidence type="ECO:0000256" key="22">
    <source>
        <dbReference type="RuleBase" id="RU364040"/>
    </source>
</evidence>
<keyword evidence="13" id="KW-0735">Signal-anchor</keyword>
<evidence type="ECO:0000256" key="21">
    <source>
        <dbReference type="PIRSR" id="PIRSR634016-4"/>
    </source>
</evidence>
<dbReference type="PANTHER" id="PTHR11533">
    <property type="entry name" value="PROTEASE M1 ZINC METALLOPROTEASE"/>
    <property type="match status" value="1"/>
</dbReference>
<evidence type="ECO:0000256" key="2">
    <source>
        <dbReference type="ARBA" id="ARBA00004609"/>
    </source>
</evidence>
<evidence type="ECO:0000256" key="12">
    <source>
        <dbReference type="ARBA" id="ARBA00022833"/>
    </source>
</evidence>
<keyword evidence="11 22" id="KW-0378">Hydrolase</keyword>
<feature type="active site" description="Proton acceptor" evidence="19">
    <location>
        <position position="354"/>
    </location>
</feature>
<evidence type="ECO:0000256" key="11">
    <source>
        <dbReference type="ARBA" id="ARBA00022801"/>
    </source>
</evidence>
<evidence type="ECO:0000256" key="16">
    <source>
        <dbReference type="ARBA" id="ARBA00023136"/>
    </source>
</evidence>
<feature type="signal peptide" evidence="23">
    <location>
        <begin position="1"/>
        <end position="30"/>
    </location>
</feature>
<dbReference type="FunFam" id="1.10.390.10:FF:000013">
    <property type="entry name" value="Aminopeptidase N"/>
    <property type="match status" value="1"/>
</dbReference>
<evidence type="ECO:0000256" key="7">
    <source>
        <dbReference type="ARBA" id="ARBA00022670"/>
    </source>
</evidence>
<feature type="domain" description="ERAP1-like C-terminal" evidence="25">
    <location>
        <begin position="579"/>
        <end position="875"/>
    </location>
</feature>
<keyword evidence="10 23" id="KW-0732">Signal</keyword>
<evidence type="ECO:0000259" key="25">
    <source>
        <dbReference type="Pfam" id="PF11838"/>
    </source>
</evidence>
<feature type="site" description="Transition state stabilizer" evidence="21">
    <location>
        <position position="429"/>
    </location>
</feature>
<feature type="binding site" evidence="20">
    <location>
        <position position="357"/>
    </location>
    <ligand>
        <name>Zn(2+)</name>
        <dbReference type="ChEBI" id="CHEBI:29105"/>
        <note>catalytic</note>
    </ligand>
</feature>
<dbReference type="GO" id="GO:0008270">
    <property type="term" value="F:zinc ion binding"/>
    <property type="evidence" value="ECO:0007669"/>
    <property type="project" value="UniProtKB-UniRule"/>
</dbReference>
<keyword evidence="9 20" id="KW-0479">Metal-binding</keyword>
<dbReference type="InterPro" id="IPR014782">
    <property type="entry name" value="Peptidase_M1_dom"/>
</dbReference>
<dbReference type="AlphaFoldDB" id="A0A5N4AU49"/>
<dbReference type="GO" id="GO:0005886">
    <property type="term" value="C:plasma membrane"/>
    <property type="evidence" value="ECO:0007669"/>
    <property type="project" value="UniProtKB-SubCell"/>
</dbReference>
<evidence type="ECO:0000313" key="28">
    <source>
        <dbReference type="Proteomes" id="UP000327044"/>
    </source>
</evidence>
<dbReference type="GO" id="GO:0006508">
    <property type="term" value="P:proteolysis"/>
    <property type="evidence" value="ECO:0007669"/>
    <property type="project" value="UniProtKB-KW"/>
</dbReference>
<keyword evidence="16" id="KW-0472">Membrane</keyword>
<dbReference type="InterPro" id="IPR024571">
    <property type="entry name" value="ERAP1-like_C_dom"/>
</dbReference>
<evidence type="ECO:0000256" key="15">
    <source>
        <dbReference type="ARBA" id="ARBA00023049"/>
    </source>
</evidence>
<dbReference type="GO" id="GO:0098552">
    <property type="term" value="C:side of membrane"/>
    <property type="evidence" value="ECO:0007669"/>
    <property type="project" value="UniProtKB-KW"/>
</dbReference>
<dbReference type="Pfam" id="PF17900">
    <property type="entry name" value="Peptidase_M1_N"/>
    <property type="match status" value="1"/>
</dbReference>
<dbReference type="Pfam" id="PF11838">
    <property type="entry name" value="ERAP1_C"/>
    <property type="match status" value="1"/>
</dbReference>
<dbReference type="GO" id="GO:0043171">
    <property type="term" value="P:peptide catabolic process"/>
    <property type="evidence" value="ECO:0007669"/>
    <property type="project" value="TreeGrafter"/>
</dbReference>
<evidence type="ECO:0000259" key="24">
    <source>
        <dbReference type="Pfam" id="PF01433"/>
    </source>
</evidence>
<comment type="subcellular location">
    <subcellularLocation>
        <location evidence="2">Cell membrane</location>
        <topology evidence="2">Lipid-anchor</topology>
        <topology evidence="2">GPI-anchor</topology>
    </subcellularLocation>
    <subcellularLocation>
        <location evidence="1">Membrane</location>
        <topology evidence="1">Single-pass type II membrane protein</topology>
    </subcellularLocation>
</comment>
<dbReference type="Gene3D" id="1.25.50.20">
    <property type="match status" value="1"/>
</dbReference>
<dbReference type="InParanoid" id="A0A5N4AU49"/>
<dbReference type="GO" id="GO:0042277">
    <property type="term" value="F:peptide binding"/>
    <property type="evidence" value="ECO:0007669"/>
    <property type="project" value="TreeGrafter"/>
</dbReference>
<feature type="domain" description="Aminopeptidase N-like N-terminal" evidence="26">
    <location>
        <begin position="55"/>
        <end position="246"/>
    </location>
</feature>
<sequence>MRSISLKFSMKMKMKEIAYIILLLAMGTWGSTCPNEDAFQTREEKPMERLPKSVVPIKYNITLNPDIKKRTFEGKVKIEIHVKEKTKTITLHANHLNGVDKNFKLTKVTDGKETPIDKLVLQPGPQFLVITFKEELAAGTNYILEFSSFTGTLSATDKTGFYLAQYKDKSGKTQEFATTQFQTIGARRAFPCFDEPHLKANFTIHLVRPKDYMSLSNEELMSTKPYEKTDKYIDSYRETRRMSSYLIALVVSQYIPTETRQGQRVFGDKESIENGEGEYSLKLGIQVLNKLEEFTGIRYTFSKMDQIAIPDADFWPGAMENWGLVTYRKSRLVYPLQEQTTSGREATVSIIAHEYAHQWFGNLVTCAWWKYTWLNEGFANYLGHFLPHMLNWDMEGLYILDAVQSALVGDSKKNIVPMNTESAPSLINYQKAGSVIRMLSHVVTDDVFRVTLKNYLEKYSYEAVVPSNLYDSFQKVLEEKKLTKLMNNVDVKTVMTSWDSQSGYPLLTVTRNYETGEISLSQKRFFTDEEIATDKSKWYIPINYVIEGDLNDESYANTTATIWLKEDTGKLANMPKGGWILFNKQQTGYYRVMYDEKNWNLLKQQLNEKDHTKIHIYNKAQLIDDTFTFANIGQMKYGDAFNLTKFLRNEKQYVPIATFLKHAGMLEERLANSTARANLKTYMNHILSGAPMESVGTTDNNDEAITRTHMRVTLLRWLCKIGNEQCKYYVMDTFNTNTSSIPPNLQSVVYCGAARFGATTDWDKLFEMFNSATHELPRNRLLTGLACTEDKDKLDKFFKTSLTNENVNPLTAFRAVINAGDFGVNSTFKYITTNFDKIKKLSSIGDILKAIATRLYTAEHVNAFTKLAADHQDTKDKINTAKDIIQKNVDWNTKYGKVVPEWLQSYVDSLNKDKDNSAVKFGFSLNLLLGTVLMYAITNLMY</sequence>
<comment type="caution">
    <text evidence="27">The sequence shown here is derived from an EMBL/GenBank/DDBJ whole genome shotgun (WGS) entry which is preliminary data.</text>
</comment>
<keyword evidence="5" id="KW-1003">Cell membrane</keyword>
<keyword evidence="14" id="KW-1133">Transmembrane helix</keyword>
<dbReference type="PRINTS" id="PR00756">
    <property type="entry name" value="ALADIPTASE"/>
</dbReference>
<evidence type="ECO:0000256" key="8">
    <source>
        <dbReference type="ARBA" id="ARBA00022692"/>
    </source>
</evidence>
<evidence type="ECO:0000259" key="26">
    <source>
        <dbReference type="Pfam" id="PF17900"/>
    </source>
</evidence>
<proteinExistence type="inferred from homology"/>
<evidence type="ECO:0000256" key="6">
    <source>
        <dbReference type="ARBA" id="ARBA00022622"/>
    </source>
</evidence>
<gene>
    <name evidence="27" type="ORF">PPYR_06479</name>
</gene>
<keyword evidence="18" id="KW-0449">Lipoprotein</keyword>
<protein>
    <recommendedName>
        <fullName evidence="22">Aminopeptidase</fullName>
        <ecNumber evidence="22">3.4.11.-</ecNumber>
    </recommendedName>
</protein>
<dbReference type="OrthoDB" id="510539at2759"/>
<evidence type="ECO:0000256" key="19">
    <source>
        <dbReference type="PIRSR" id="PIRSR634016-1"/>
    </source>
</evidence>
<evidence type="ECO:0000256" key="17">
    <source>
        <dbReference type="ARBA" id="ARBA00023180"/>
    </source>
</evidence>
<comment type="similarity">
    <text evidence="3 22">Belongs to the peptidase M1 family.</text>
</comment>
<keyword evidence="12 20" id="KW-0862">Zinc</keyword>
<reference evidence="27 28" key="1">
    <citation type="journal article" date="2018" name="Elife">
        <title>Firefly genomes illuminate parallel origins of bioluminescence in beetles.</title>
        <authorList>
            <person name="Fallon T.R."/>
            <person name="Lower S.E."/>
            <person name="Chang C.H."/>
            <person name="Bessho-Uehara M."/>
            <person name="Martin G.J."/>
            <person name="Bewick A.J."/>
            <person name="Behringer M."/>
            <person name="Debat H.J."/>
            <person name="Wong I."/>
            <person name="Day J.C."/>
            <person name="Suvorov A."/>
            <person name="Silva C.J."/>
            <person name="Stanger-Hall K.F."/>
            <person name="Hall D.W."/>
            <person name="Schmitz R.J."/>
            <person name="Nelson D.R."/>
            <person name="Lewis S.M."/>
            <person name="Shigenobu S."/>
            <person name="Bybee S.M."/>
            <person name="Larracuente A.M."/>
            <person name="Oba Y."/>
            <person name="Weng J.K."/>
        </authorList>
    </citation>
    <scope>NUCLEOTIDE SEQUENCE [LARGE SCALE GENOMIC DNA]</scope>
    <source>
        <strain evidence="27">1611_PpyrPB1</strain>
        <tissue evidence="27">Whole body</tissue>
    </source>
</reference>
<feature type="binding site" evidence="20">
    <location>
        <position position="376"/>
    </location>
    <ligand>
        <name>Zn(2+)</name>
        <dbReference type="ChEBI" id="CHEBI:29105"/>
        <note>catalytic</note>
    </ligand>
</feature>
<dbReference type="FunFam" id="2.60.40.1910:FF:000008">
    <property type="entry name" value="Aminopeptidase"/>
    <property type="match status" value="1"/>
</dbReference>
<evidence type="ECO:0000256" key="5">
    <source>
        <dbReference type="ARBA" id="ARBA00022475"/>
    </source>
</evidence>
<keyword evidence="17" id="KW-0325">Glycoprotein</keyword>
<keyword evidence="7 22" id="KW-0645">Protease</keyword>
<evidence type="ECO:0000313" key="27">
    <source>
        <dbReference type="EMBL" id="KAB0800740.1"/>
    </source>
</evidence>
<keyword evidence="28" id="KW-1185">Reference proteome</keyword>
<keyword evidence="4 22" id="KW-0031">Aminopeptidase</keyword>
<dbReference type="EMBL" id="VVIM01000004">
    <property type="protein sequence ID" value="KAB0800740.1"/>
    <property type="molecule type" value="Genomic_DNA"/>
</dbReference>
<evidence type="ECO:0000256" key="23">
    <source>
        <dbReference type="SAM" id="SignalP"/>
    </source>
</evidence>
<dbReference type="InterPro" id="IPR050344">
    <property type="entry name" value="Peptidase_M1_aminopeptidases"/>
</dbReference>
<dbReference type="InterPro" id="IPR027268">
    <property type="entry name" value="Peptidase_M4/M1_CTD_sf"/>
</dbReference>
<evidence type="ECO:0000256" key="9">
    <source>
        <dbReference type="ARBA" id="ARBA00022723"/>
    </source>
</evidence>
<accession>A0A5N4AU49</accession>
<dbReference type="Pfam" id="PF01433">
    <property type="entry name" value="Peptidase_M1"/>
    <property type="match status" value="1"/>
</dbReference>
<keyword evidence="8" id="KW-0812">Transmembrane</keyword>
<dbReference type="SUPFAM" id="SSF55486">
    <property type="entry name" value="Metalloproteases ('zincins'), catalytic domain"/>
    <property type="match status" value="1"/>
</dbReference>
<evidence type="ECO:0000256" key="13">
    <source>
        <dbReference type="ARBA" id="ARBA00022968"/>
    </source>
</evidence>
<name>A0A5N4AU49_PHOPY</name>
<dbReference type="SUPFAM" id="SSF63737">
    <property type="entry name" value="Leukotriene A4 hydrolase N-terminal domain"/>
    <property type="match status" value="1"/>
</dbReference>
<organism evidence="27 28">
    <name type="scientific">Photinus pyralis</name>
    <name type="common">Common eastern firefly</name>
    <name type="synonym">Lampyris pyralis</name>
    <dbReference type="NCBI Taxonomy" id="7054"/>
    <lineage>
        <taxon>Eukaryota</taxon>
        <taxon>Metazoa</taxon>
        <taxon>Ecdysozoa</taxon>
        <taxon>Arthropoda</taxon>
        <taxon>Hexapoda</taxon>
        <taxon>Insecta</taxon>
        <taxon>Pterygota</taxon>
        <taxon>Neoptera</taxon>
        <taxon>Endopterygota</taxon>
        <taxon>Coleoptera</taxon>
        <taxon>Polyphaga</taxon>
        <taxon>Elateriformia</taxon>
        <taxon>Elateroidea</taxon>
        <taxon>Lampyridae</taxon>
        <taxon>Lampyrinae</taxon>
        <taxon>Photinus</taxon>
    </lineage>
</organism>
<evidence type="ECO:0000256" key="14">
    <source>
        <dbReference type="ARBA" id="ARBA00022989"/>
    </source>
</evidence>
<dbReference type="Gene3D" id="2.60.40.1730">
    <property type="entry name" value="tricorn interacting facor f3 domain"/>
    <property type="match status" value="1"/>
</dbReference>
<evidence type="ECO:0000256" key="20">
    <source>
        <dbReference type="PIRSR" id="PIRSR634016-3"/>
    </source>
</evidence>
<dbReference type="EC" id="3.4.11.-" evidence="22"/>
<evidence type="ECO:0000256" key="10">
    <source>
        <dbReference type="ARBA" id="ARBA00022729"/>
    </source>
</evidence>
<feature type="domain" description="Peptidase M1 membrane alanine aminopeptidase" evidence="24">
    <location>
        <begin position="279"/>
        <end position="498"/>
    </location>
</feature>
<dbReference type="Proteomes" id="UP000327044">
    <property type="component" value="Unassembled WGS sequence"/>
</dbReference>
<comment type="cofactor">
    <cofactor evidence="20 22">
        <name>Zn(2+)</name>
        <dbReference type="ChEBI" id="CHEBI:29105"/>
    </cofactor>
    <text evidence="20 22">Binds 1 zinc ion per subunit.</text>
</comment>
<evidence type="ECO:0000256" key="3">
    <source>
        <dbReference type="ARBA" id="ARBA00010136"/>
    </source>
</evidence>
<evidence type="ECO:0000256" key="4">
    <source>
        <dbReference type="ARBA" id="ARBA00022438"/>
    </source>
</evidence>
<dbReference type="GO" id="GO:0005615">
    <property type="term" value="C:extracellular space"/>
    <property type="evidence" value="ECO:0007669"/>
    <property type="project" value="TreeGrafter"/>
</dbReference>
<dbReference type="InterPro" id="IPR001930">
    <property type="entry name" value="Peptidase_M1"/>
</dbReference>